<dbReference type="EMBL" id="CP048685">
    <property type="protein sequence ID" value="QPJ60362.1"/>
    <property type="molecule type" value="Genomic_DNA"/>
</dbReference>
<protein>
    <submittedName>
        <fullName evidence="1">Uncharacterized protein</fullName>
    </submittedName>
</protein>
<dbReference type="KEGG" id="nli:G3M70_00015"/>
<evidence type="ECO:0000313" key="1">
    <source>
        <dbReference type="EMBL" id="QPJ60362.1"/>
    </source>
</evidence>
<organism evidence="1 2">
    <name type="scientific">Candidatus Nitronauta litoralis</name>
    <dbReference type="NCBI Taxonomy" id="2705533"/>
    <lineage>
        <taxon>Bacteria</taxon>
        <taxon>Pseudomonadati</taxon>
        <taxon>Nitrospinota/Tectimicrobiota group</taxon>
        <taxon>Nitrospinota</taxon>
        <taxon>Nitrospinia</taxon>
        <taxon>Nitrospinales</taxon>
        <taxon>Nitrospinaceae</taxon>
        <taxon>Candidatus Nitronauta</taxon>
    </lineage>
</organism>
<name>A0A7T0BSU5_9BACT</name>
<evidence type="ECO:0000313" key="2">
    <source>
        <dbReference type="Proteomes" id="UP000594688"/>
    </source>
</evidence>
<dbReference type="Proteomes" id="UP000594688">
    <property type="component" value="Chromosome"/>
</dbReference>
<sequence length="620" mass="70943">MVDSTQLIAALNRKDSLIFTPNLVEAQELASLIPNLKTLEKDGAGFWFNGDFPTSETIRIKQYPNGHLVFYTDAGQRFLMTDPDGVPLHEAEWVSLGGEPAKLSQVRMQLDSREWVGIKPKAKRFTTHIDIKSQPGWKHMKLDDLRKGAAQAWQVPFSEVKFFYGDHNFVSTGEGEYDVFLDKDSLYVLTDQTFEKKMFISHMFSVNWERLDLIPVVELFQSTLPGAGGAVFEFIWGLFEDQSRENPLEPLRYRGLPTYPSKEAFNIFNAFFIPGGIPEDKMLDTFLNPNTSNEIEWTPRENPPWRYFDEEQKLTVTVQDRFLYKASAWNDPTGLPFINISRGGFGPCGRTLHPEGDKLLLKDGADIRECSLKTKWNADAEAPTTKPKAPAFGWRQLFEEGVPEVDPVKLLYTVPFYPEGEGDIEESATQPLAVDQMLQYMEETEDMQDRLGRVKSVLIHTLDTVISGCVDCTQKRNYTVLFGDPEFAVKNAQLLWGHAASMELLDNLADVKFLSEAKHVESAYQQRYDMAFKWIPFMYHTDRETSEMILQSLRDVVNPGGILFLIGPVQLGGLFEHYRLKVLRSDPVEHMPYFRQHLKMCPENTINPYMTVFFAERMGD</sequence>
<dbReference type="AlphaFoldDB" id="A0A7T0BSU5"/>
<gene>
    <name evidence="1" type="ORF">G3M70_00015</name>
</gene>
<proteinExistence type="predicted"/>
<reference evidence="1 2" key="1">
    <citation type="submission" date="2020-02" db="EMBL/GenBank/DDBJ databases">
        <title>Genomic and physiological characterization of two novel Nitrospinaceae genera.</title>
        <authorList>
            <person name="Mueller A.J."/>
            <person name="Jung M.-Y."/>
            <person name="Strachan C.R."/>
            <person name="Herbold C.W."/>
            <person name="Kirkegaard R.H."/>
            <person name="Daims H."/>
        </authorList>
    </citation>
    <scope>NUCLEOTIDE SEQUENCE [LARGE SCALE GENOMIC DNA]</scope>
    <source>
        <strain evidence="1">EB</strain>
    </source>
</reference>
<accession>A0A7T0BSU5</accession>